<organism evidence="1 2">
    <name type="scientific">Planktothrix paucivesiculata PCC 9631</name>
    <dbReference type="NCBI Taxonomy" id="671071"/>
    <lineage>
        <taxon>Bacteria</taxon>
        <taxon>Bacillati</taxon>
        <taxon>Cyanobacteriota</taxon>
        <taxon>Cyanophyceae</taxon>
        <taxon>Oscillatoriophycideae</taxon>
        <taxon>Oscillatoriales</taxon>
        <taxon>Microcoleaceae</taxon>
        <taxon>Planktothrix</taxon>
    </lineage>
</organism>
<dbReference type="EMBL" id="CZCS02000175">
    <property type="protein sequence ID" value="VXD17709.1"/>
    <property type="molecule type" value="Genomic_DNA"/>
</dbReference>
<dbReference type="Pfam" id="PF23856">
    <property type="entry name" value="DUF7219"/>
    <property type="match status" value="1"/>
</dbReference>
<accession>A0A7Z9DZH5</accession>
<evidence type="ECO:0000313" key="1">
    <source>
        <dbReference type="EMBL" id="VXD17709.1"/>
    </source>
</evidence>
<reference evidence="1" key="1">
    <citation type="submission" date="2019-10" db="EMBL/GenBank/DDBJ databases">
        <authorList>
            <consortium name="Genoscope - CEA"/>
            <person name="William W."/>
        </authorList>
    </citation>
    <scope>NUCLEOTIDE SEQUENCE [LARGE SCALE GENOMIC DNA]</scope>
    <source>
        <strain evidence="1">BBR_PRJEB10994</strain>
    </source>
</reference>
<dbReference type="AlphaFoldDB" id="A0A7Z9DZH5"/>
<dbReference type="Proteomes" id="UP000182190">
    <property type="component" value="Unassembled WGS sequence"/>
</dbReference>
<sequence length="71" mass="8184">MRSTPDFFDQTQIDHWETQIPPVSDQAQLHGFVMDISQIFSLETEGTLSSRQAYTQIKRLVTELQNSVIND</sequence>
<evidence type="ECO:0000313" key="2">
    <source>
        <dbReference type="Proteomes" id="UP000182190"/>
    </source>
</evidence>
<dbReference type="OrthoDB" id="464479at2"/>
<dbReference type="InterPro" id="IPR055643">
    <property type="entry name" value="DUF7219"/>
</dbReference>
<protein>
    <submittedName>
        <fullName evidence="1">Uncharacterized protein</fullName>
    </submittedName>
</protein>
<keyword evidence="2" id="KW-1185">Reference proteome</keyword>
<comment type="caution">
    <text evidence="1">The sequence shown here is derived from an EMBL/GenBank/DDBJ whole genome shotgun (WGS) entry which is preliminary data.</text>
</comment>
<proteinExistence type="predicted"/>
<dbReference type="RefSeq" id="WP_083617415.1">
    <property type="nucleotide sequence ID" value="NZ_LR735000.1"/>
</dbReference>
<name>A0A7Z9DZH5_9CYAN</name>
<gene>
    <name evidence="1" type="ORF">PL9631_360012</name>
</gene>